<name>A0A316WI52_9FLAO</name>
<reference evidence="1" key="1">
    <citation type="submission" date="2018-04" db="EMBL/GenBank/DDBJ databases">
        <title>Draft Genome Sequences of Chryseobacterium lactis NCTC11390T isolated from milk, Chryseobacterium oncorhynchi 701B-08T from rainbow trout, and Chryseobacterium viscerum 687B-08T from diseased fish.</title>
        <authorList>
            <person name="Jeong J.-J."/>
            <person name="Lee Y.J."/>
            <person name="Pathiraja D."/>
            <person name="Park B."/>
            <person name="Choi I.-G."/>
            <person name="Kim K.D."/>
        </authorList>
    </citation>
    <scope>NUCLEOTIDE SEQUENCE [LARGE SCALE GENOMIC DNA]</scope>
    <source>
        <strain evidence="1">701B-08</strain>
    </source>
</reference>
<dbReference type="InterPro" id="IPR025586">
    <property type="entry name" value="PcfJ"/>
</dbReference>
<dbReference type="OrthoDB" id="700137at2"/>
<dbReference type="EMBL" id="PPEI02000009">
    <property type="protein sequence ID" value="PWN59956.1"/>
    <property type="molecule type" value="Genomic_DNA"/>
</dbReference>
<accession>A0A316WI52</accession>
<proteinExistence type="predicted"/>
<dbReference type="AlphaFoldDB" id="A0A316WI52"/>
<evidence type="ECO:0000313" key="2">
    <source>
        <dbReference type="Proteomes" id="UP000236182"/>
    </source>
</evidence>
<dbReference type="Proteomes" id="UP000236182">
    <property type="component" value="Unassembled WGS sequence"/>
</dbReference>
<evidence type="ECO:0008006" key="3">
    <source>
        <dbReference type="Google" id="ProtNLM"/>
    </source>
</evidence>
<keyword evidence="2" id="KW-1185">Reference proteome</keyword>
<dbReference type="Pfam" id="PF14284">
    <property type="entry name" value="PcfJ"/>
    <property type="match status" value="1"/>
</dbReference>
<evidence type="ECO:0000313" key="1">
    <source>
        <dbReference type="EMBL" id="PWN59956.1"/>
    </source>
</evidence>
<comment type="caution">
    <text evidence="1">The sequence shown here is derived from an EMBL/GenBank/DDBJ whole genome shotgun (WGS) entry which is preliminary data.</text>
</comment>
<organism evidence="1 2">
    <name type="scientific">Chryseobacterium oncorhynchi</name>
    <dbReference type="NCBI Taxonomy" id="741074"/>
    <lineage>
        <taxon>Bacteria</taxon>
        <taxon>Pseudomonadati</taxon>
        <taxon>Bacteroidota</taxon>
        <taxon>Flavobacteriia</taxon>
        <taxon>Flavobacteriales</taxon>
        <taxon>Weeksellaceae</taxon>
        <taxon>Chryseobacterium group</taxon>
        <taxon>Chryseobacterium</taxon>
    </lineage>
</organism>
<dbReference type="RefSeq" id="WP_109623801.1">
    <property type="nucleotide sequence ID" value="NZ_PPEI02000009.1"/>
</dbReference>
<sequence length="441" mass="51960">MRPKTKLQIAVKELAIELPPLSEKQKQFAIDKLFPKLCYATKTSAFCLECGCEIFVNDIEKENVYCAVCNLILKVERTKKQKFSSELGFMNVASIVRNENFIFQVIRCFEFRCYYRKGKLKDFYSSEVTQNWYTIKGDRVVNSKFINGFTGSYVGSLEIRDPNRKKNGYSRDSDYDPIPDFYHPDSKFLLEFSKMGIKGSLLKKFRFSTLIKKLKESSKIETLLKHGYYDIISKWNSKTIEKYWDTLKICFRNRYRILDADVYKDMLDALYFLGKDLRNTHYVCPKKLIVAHDFYIHEQSKIQMGKTIAENLKVAKDANPDFVLQKRKYFNLLFIEKNLQIKPLMSVMEFLEEGEFLKHCIFRNKYYEKKNSLLFSAKVDNVRVETVEICLETFRVLQHHGLGHKPSKYSEKILKLISRNFIKIQQITLEDIPLSMKKLSA</sequence>
<gene>
    <name evidence="1" type="ORF">C1638_020530</name>
</gene>
<protein>
    <recommendedName>
        <fullName evidence="3">PcfJ-like protein</fullName>
    </recommendedName>
</protein>